<dbReference type="InterPro" id="IPR019787">
    <property type="entry name" value="Znf_PHD-finger"/>
</dbReference>
<feature type="compositionally biased region" description="Basic and acidic residues" evidence="20">
    <location>
        <begin position="1626"/>
        <end position="1639"/>
    </location>
</feature>
<dbReference type="EC" id="1.14.11.27" evidence="5"/>
<keyword evidence="8 19" id="KW-0863">Zinc-finger</keyword>
<name>A0A2P8A8U9_9PEZI</name>
<feature type="compositionally biased region" description="Low complexity" evidence="20">
    <location>
        <begin position="351"/>
        <end position="363"/>
    </location>
</feature>
<feature type="region of interest" description="Disordered" evidence="20">
    <location>
        <begin position="1356"/>
        <end position="1659"/>
    </location>
</feature>
<feature type="compositionally biased region" description="Basic and acidic residues" evidence="20">
    <location>
        <begin position="994"/>
        <end position="1005"/>
    </location>
</feature>
<dbReference type="PROSITE" id="PS50016">
    <property type="entry name" value="ZF_PHD_2"/>
    <property type="match status" value="1"/>
</dbReference>
<dbReference type="SMART" id="SM00249">
    <property type="entry name" value="PHD"/>
    <property type="match status" value="1"/>
</dbReference>
<dbReference type="PROSITE" id="PS01359">
    <property type="entry name" value="ZF_PHD_1"/>
    <property type="match status" value="1"/>
</dbReference>
<feature type="compositionally biased region" description="Basic and acidic residues" evidence="20">
    <location>
        <begin position="263"/>
        <end position="281"/>
    </location>
</feature>
<feature type="region of interest" description="Disordered" evidence="20">
    <location>
        <begin position="1028"/>
        <end position="1067"/>
    </location>
</feature>
<dbReference type="GO" id="GO:0005634">
    <property type="term" value="C:nucleus"/>
    <property type="evidence" value="ECO:0007669"/>
    <property type="project" value="UniProtKB-SubCell"/>
</dbReference>
<feature type="compositionally biased region" description="Polar residues" evidence="20">
    <location>
        <begin position="36"/>
        <end position="67"/>
    </location>
</feature>
<evidence type="ECO:0000256" key="8">
    <source>
        <dbReference type="ARBA" id="ARBA00022771"/>
    </source>
</evidence>
<feature type="domain" description="PHD-type" evidence="21">
    <location>
        <begin position="435"/>
        <end position="492"/>
    </location>
</feature>
<feature type="compositionally biased region" description="Low complexity" evidence="20">
    <location>
        <begin position="1481"/>
        <end position="1495"/>
    </location>
</feature>
<evidence type="ECO:0000256" key="17">
    <source>
        <dbReference type="ARBA" id="ARBA00031083"/>
    </source>
</evidence>
<feature type="compositionally biased region" description="Low complexity" evidence="20">
    <location>
        <begin position="1407"/>
        <end position="1416"/>
    </location>
</feature>
<dbReference type="GO" id="GO:0000981">
    <property type="term" value="F:DNA-binding transcription factor activity, RNA polymerase II-specific"/>
    <property type="evidence" value="ECO:0007669"/>
    <property type="project" value="InterPro"/>
</dbReference>
<feature type="compositionally biased region" description="Polar residues" evidence="20">
    <location>
        <begin position="1566"/>
        <end position="1580"/>
    </location>
</feature>
<keyword evidence="10" id="KW-0156">Chromatin regulator</keyword>
<dbReference type="Pfam" id="PF02373">
    <property type="entry name" value="JmjC"/>
    <property type="match status" value="1"/>
</dbReference>
<evidence type="ECO:0000256" key="7">
    <source>
        <dbReference type="ARBA" id="ARBA00022723"/>
    </source>
</evidence>
<evidence type="ECO:0000256" key="18">
    <source>
        <dbReference type="ARBA" id="ARBA00047915"/>
    </source>
</evidence>
<dbReference type="STRING" id="40998.A0A2P8A8U9"/>
<evidence type="ECO:0000256" key="11">
    <source>
        <dbReference type="ARBA" id="ARBA00022964"/>
    </source>
</evidence>
<evidence type="ECO:0000256" key="2">
    <source>
        <dbReference type="ARBA" id="ARBA00003909"/>
    </source>
</evidence>
<feature type="compositionally biased region" description="Basic and acidic residues" evidence="20">
    <location>
        <begin position="1649"/>
        <end position="1659"/>
    </location>
</feature>
<accession>A0A2P8A8U9</accession>
<dbReference type="InterPro" id="IPR019786">
    <property type="entry name" value="Zinc_finger_PHD-type_CS"/>
</dbReference>
<protein>
    <recommendedName>
        <fullName evidence="6">JmjC domain-containing histone demethylation protein 1</fullName>
        <ecNumber evidence="5">1.14.11.27</ecNumber>
    </recommendedName>
    <alternativeName>
        <fullName evidence="17">[Histone-H3]-lysine-36 demethylase 1</fullName>
    </alternativeName>
</protein>
<feature type="compositionally biased region" description="Polar residues" evidence="20">
    <location>
        <begin position="1136"/>
        <end position="1163"/>
    </location>
</feature>
<evidence type="ECO:0000256" key="10">
    <source>
        <dbReference type="ARBA" id="ARBA00022853"/>
    </source>
</evidence>
<dbReference type="CDD" id="cd15517">
    <property type="entry name" value="PHD_TCF19_like"/>
    <property type="match status" value="1"/>
</dbReference>
<evidence type="ECO:0000256" key="19">
    <source>
        <dbReference type="PROSITE-ProRule" id="PRU00146"/>
    </source>
</evidence>
<sequence>MERTYNPTFKPPSASAPPRGRQSTPDPPAIEPLSPLQHQETPFTSFLSSYVKQNVRSGNSRSSQTKQSRARKISQETAQSPPNEHKRKSSNTIDELAQVALLVGEPGVSQTRNPSYPIVNAYHQHPVANGYQWGSPPAPVTPFTRPAKRARSEAEAVAHQHPAHTYAQYSRPATSTVSQQQTTRPPASNDYEAAALLLGFASHAPASAASASYGYHRTPSLPVPPQLQHHWTNAVAPVPAPAPAAPPAPADPTYLPSPQPTTEESHPSSKEQSDREARVSEDPMVDVTTAEGKNPQIHTPPEDELPTIAQPEERGTPAELATQSEGTPADTEEAKPKRKGWPKGKPRGPRKSTTAAASKPKSTTAKRGRKSAATKAAEEAPTPRRKSFSEYNLPHDTLDFDRSSRAGSVPPSCQYVPGKPKSNSGKKALPKLTKDTVCEACNTTRESAFGEVDTWLSCNGCKKWYHCDCAGFKSDKDVRDVDKFFCPACEPEHGPTTFVRKSTRAHTAVDYAGLNQGVLKTSDDCKEHHYIQSIKDGTFRFDPETFPRMRPELVTAEYFERSSCFNQPVLIPAEFNPKPGSRNIQEAEEDVKMNLDGATDTPGQPQDDLLQDYEYETAPDDGQDKLDMVIPQDLTVRKVCELVGADYPLDVIDTKAQGTENRMWNLGRWADYYEQEGEKDIRNVISLEVSATKLGRLLRRPKVVRQIDLQDNVWPSDEPAKSVAFYCLMSAADSYTDFHIDFGGSSVYYHILRGSKTFFFIPPKAKHLKAYEDWNNSPQQNFTFLPNITKECYRVDLFEGDTMLIPSGWIHAVWTPSNSLVIGGNFLTHMHYSMQFRVVDVEKANKTPQKFRYPKFQKVMWYAVLRYLREDPLPQNVRDTFYDGERFQRDVPTWAEFDLVENNAEKGGDNYNARYYSQMELDGLTDLVSFIFRTVMISQDRIEGVTVESRKAVIASIPKSHGEPLELAKTFALWVAWKRGNEDPPAWAHPDAGLPEKESNNEPKKLSAKMLKQMQRHEAFEAWKLAPGRQSMRQKEAEAAKAREIEEQETKAPTPSPVTTTPKTSGLGPKRIACDACRRRRIRCKHKEEIAAGTTPGTSSRTPGSGDRRGSREFDAIVIPKMSKSVAAGIPPAANTPGNQSLLMASTSSGHPITPIHGSSDTISVAPMSAPQFTTPGMPSLQSQPSTGDASAKRGRSKACADCRKSKRRCVHDENGQIDPVKEKQAPIPRSNATKKRKSTDGQSPEIKRPKKEPKDAQSMNQVFAGPSYSSGFDDMQTTIHIAQARYGGRHVTDDTDHNMAIDPQLADIAPHALPEEQSGLTNTNPIHSTTSFEQFAAQALQQSNMANVLDPSLVSEDTAGDEQPPKHEVPATAHETGSTDSGVVMADDHASGLTEGPSHSHQDMLSGSGMASSSGPDTIMTDVPLGQNEQISSELEVEKGTTEQVSAMPGSTGEQAIPIANSAKASGSADRPVVDMCETPAAANAHPELPAATATDATIPSVEQAHSSRPQTPAANDPPSLSSASTPLSSAHGTPEPLEAPVMPTMEPTPVRQSSRSAKPVERFSNGTYAGSLLTQPSASPGKAKSVTPSHAVNGRKRGSSSLTPGPMNHFGDGAHAAILGKVEAVPREEGGEKDRSRTPVTAEPLTEEQRREEESVRLARELAGESFGLRQRRGLT</sequence>
<keyword evidence="13" id="KW-0408">Iron</keyword>
<feature type="compositionally biased region" description="Polar residues" evidence="20">
    <location>
        <begin position="1171"/>
        <end position="1189"/>
    </location>
</feature>
<dbReference type="CDD" id="cd00067">
    <property type="entry name" value="GAL4"/>
    <property type="match status" value="1"/>
</dbReference>
<keyword evidence="16" id="KW-0539">Nucleus</keyword>
<dbReference type="OrthoDB" id="5876800at2759"/>
<feature type="domain" description="JmjC" evidence="22">
    <location>
        <begin position="689"/>
        <end position="843"/>
    </location>
</feature>
<evidence type="ECO:0000256" key="16">
    <source>
        <dbReference type="ARBA" id="ARBA00023242"/>
    </source>
</evidence>
<comment type="catalytic activity">
    <reaction evidence="18">
        <text>N(6),N(6)-dimethyl-L-lysyl(36)-[histone H3] + 2 2-oxoglutarate + 2 O2 = L-lysyl(36)-[histone H3] + 2 formaldehyde + 2 succinate + 2 CO2</text>
        <dbReference type="Rhea" id="RHEA:42032"/>
        <dbReference type="Rhea" id="RHEA-COMP:9785"/>
        <dbReference type="Rhea" id="RHEA-COMP:9787"/>
        <dbReference type="ChEBI" id="CHEBI:15379"/>
        <dbReference type="ChEBI" id="CHEBI:16526"/>
        <dbReference type="ChEBI" id="CHEBI:16810"/>
        <dbReference type="ChEBI" id="CHEBI:16842"/>
        <dbReference type="ChEBI" id="CHEBI:29969"/>
        <dbReference type="ChEBI" id="CHEBI:30031"/>
        <dbReference type="ChEBI" id="CHEBI:61976"/>
        <dbReference type="EC" id="1.14.11.27"/>
    </reaction>
</comment>
<evidence type="ECO:0000256" key="6">
    <source>
        <dbReference type="ARBA" id="ARBA00015153"/>
    </source>
</evidence>
<dbReference type="GO" id="GO:0008270">
    <property type="term" value="F:zinc ion binding"/>
    <property type="evidence" value="ECO:0007669"/>
    <property type="project" value="UniProtKB-KW"/>
</dbReference>
<feature type="region of interest" description="Disordered" evidence="20">
    <location>
        <begin position="986"/>
        <end position="1008"/>
    </location>
</feature>
<evidence type="ECO:0000313" key="24">
    <source>
        <dbReference type="Proteomes" id="UP000243723"/>
    </source>
</evidence>
<comment type="function">
    <text evidence="2">Histone demethylase that specifically demethylates 'Lys-36' of histone H3, thereby playing a central role in histone code.</text>
</comment>
<feature type="compositionally biased region" description="Pro residues" evidence="20">
    <location>
        <begin position="238"/>
        <end position="259"/>
    </location>
</feature>
<evidence type="ECO:0000256" key="12">
    <source>
        <dbReference type="ARBA" id="ARBA00023002"/>
    </source>
</evidence>
<dbReference type="SUPFAM" id="SSF57903">
    <property type="entry name" value="FYVE/PHD zinc finger"/>
    <property type="match status" value="1"/>
</dbReference>
<evidence type="ECO:0000256" key="13">
    <source>
        <dbReference type="ARBA" id="ARBA00023004"/>
    </source>
</evidence>
<dbReference type="InterPro" id="IPR001138">
    <property type="entry name" value="Zn2Cys6_DnaBD"/>
</dbReference>
<comment type="caution">
    <text evidence="23">The sequence shown here is derived from an EMBL/GenBank/DDBJ whole genome shotgun (WGS) entry which is preliminary data.</text>
</comment>
<dbReference type="SMART" id="SM00558">
    <property type="entry name" value="JmjC"/>
    <property type="match status" value="1"/>
</dbReference>
<dbReference type="Proteomes" id="UP000243723">
    <property type="component" value="Unassembled WGS sequence"/>
</dbReference>
<gene>
    <name evidence="23" type="ORF">B9Z65_6517</name>
</gene>
<dbReference type="InterPro" id="IPR001965">
    <property type="entry name" value="Znf_PHD"/>
</dbReference>
<dbReference type="GO" id="GO:0140680">
    <property type="term" value="F:histone H3K36me/H3K36me2 demethylase activity"/>
    <property type="evidence" value="ECO:0007669"/>
    <property type="project" value="UniProtKB-EC"/>
</dbReference>
<keyword evidence="24" id="KW-1185">Reference proteome</keyword>
<evidence type="ECO:0000313" key="23">
    <source>
        <dbReference type="EMBL" id="PSK56893.1"/>
    </source>
</evidence>
<comment type="similarity">
    <text evidence="4">Belongs to the JHDM1 histone demethylase family.</text>
</comment>
<dbReference type="Gene3D" id="2.60.120.650">
    <property type="entry name" value="Cupin"/>
    <property type="match status" value="2"/>
</dbReference>
<keyword evidence="11" id="KW-0223">Dioxygenase</keyword>
<feature type="compositionally biased region" description="Low complexity" evidence="20">
    <location>
        <begin position="1051"/>
        <end position="1065"/>
    </location>
</feature>
<evidence type="ECO:0000256" key="4">
    <source>
        <dbReference type="ARBA" id="ARBA00008037"/>
    </source>
</evidence>
<dbReference type="InterPro" id="IPR050690">
    <property type="entry name" value="JHDM1_Histone_Demethylase"/>
</dbReference>
<feature type="compositionally biased region" description="Low complexity" evidence="20">
    <location>
        <begin position="1093"/>
        <end position="1105"/>
    </location>
</feature>
<dbReference type="SUPFAM" id="SSF51197">
    <property type="entry name" value="Clavaminate synthase-like"/>
    <property type="match status" value="1"/>
</dbReference>
<evidence type="ECO:0000256" key="3">
    <source>
        <dbReference type="ARBA" id="ARBA00004123"/>
    </source>
</evidence>
<evidence type="ECO:0000256" key="15">
    <source>
        <dbReference type="ARBA" id="ARBA00023163"/>
    </source>
</evidence>
<feature type="compositionally biased region" description="Basic residues" evidence="20">
    <location>
        <begin position="336"/>
        <end position="350"/>
    </location>
</feature>
<dbReference type="PROSITE" id="PS51184">
    <property type="entry name" value="JMJC"/>
    <property type="match status" value="1"/>
</dbReference>
<keyword evidence="7" id="KW-0479">Metal-binding</keyword>
<keyword evidence="12" id="KW-0560">Oxidoreductase</keyword>
<dbReference type="InterPro" id="IPR003347">
    <property type="entry name" value="JmjC_dom"/>
</dbReference>
<feature type="compositionally biased region" description="Basic and acidic residues" evidence="20">
    <location>
        <begin position="1211"/>
        <end position="1225"/>
    </location>
</feature>
<organism evidence="23 24">
    <name type="scientific">Elsinoe australis</name>
    <dbReference type="NCBI Taxonomy" id="40998"/>
    <lineage>
        <taxon>Eukaryota</taxon>
        <taxon>Fungi</taxon>
        <taxon>Dikarya</taxon>
        <taxon>Ascomycota</taxon>
        <taxon>Pezizomycotina</taxon>
        <taxon>Dothideomycetes</taxon>
        <taxon>Dothideomycetidae</taxon>
        <taxon>Myriangiales</taxon>
        <taxon>Elsinoaceae</taxon>
        <taxon>Elsinoe</taxon>
    </lineage>
</organism>
<evidence type="ECO:0000256" key="20">
    <source>
        <dbReference type="SAM" id="MobiDB-lite"/>
    </source>
</evidence>
<dbReference type="InterPro" id="IPR011011">
    <property type="entry name" value="Znf_FYVE_PHD"/>
</dbReference>
<feature type="compositionally biased region" description="Polar residues" evidence="20">
    <location>
        <begin position="1505"/>
        <end position="1515"/>
    </location>
</feature>
<keyword evidence="14" id="KW-0805">Transcription regulation</keyword>
<evidence type="ECO:0000259" key="22">
    <source>
        <dbReference type="PROSITE" id="PS51184"/>
    </source>
</evidence>
<keyword evidence="9" id="KW-0862">Zinc</keyword>
<feature type="region of interest" description="Disordered" evidence="20">
    <location>
        <begin position="1"/>
        <end position="92"/>
    </location>
</feature>
<evidence type="ECO:0000256" key="14">
    <source>
        <dbReference type="ARBA" id="ARBA00023015"/>
    </source>
</evidence>
<evidence type="ECO:0000259" key="21">
    <source>
        <dbReference type="PROSITE" id="PS50016"/>
    </source>
</evidence>
<feature type="compositionally biased region" description="Basic and acidic residues" evidence="20">
    <location>
        <begin position="1033"/>
        <end position="1050"/>
    </location>
</feature>
<feature type="compositionally biased region" description="Low complexity" evidence="20">
    <location>
        <begin position="1519"/>
        <end position="1532"/>
    </location>
</feature>
<proteinExistence type="inferred from homology"/>
<dbReference type="Pfam" id="PF00628">
    <property type="entry name" value="PHD"/>
    <property type="match status" value="1"/>
</dbReference>
<feature type="region of interest" description="Disordered" evidence="20">
    <location>
        <begin position="1087"/>
        <end position="1111"/>
    </location>
</feature>
<comment type="cofactor">
    <cofactor evidence="1">
        <name>Fe(2+)</name>
        <dbReference type="ChEBI" id="CHEBI:29033"/>
    </cofactor>
</comment>
<evidence type="ECO:0000256" key="1">
    <source>
        <dbReference type="ARBA" id="ARBA00001954"/>
    </source>
</evidence>
<evidence type="ECO:0000256" key="5">
    <source>
        <dbReference type="ARBA" id="ARBA00013246"/>
    </source>
</evidence>
<keyword evidence="15" id="KW-0804">Transcription</keyword>
<evidence type="ECO:0000256" key="9">
    <source>
        <dbReference type="ARBA" id="ARBA00022833"/>
    </source>
</evidence>
<feature type="region of interest" description="Disordered" evidence="20">
    <location>
        <begin position="1128"/>
        <end position="1260"/>
    </location>
</feature>
<reference evidence="23 24" key="1">
    <citation type="submission" date="2017-05" db="EMBL/GenBank/DDBJ databases">
        <title>Draft genome sequence of Elsinoe australis.</title>
        <authorList>
            <person name="Cheng Q."/>
        </authorList>
    </citation>
    <scope>NUCLEOTIDE SEQUENCE [LARGE SCALE GENOMIC DNA]</scope>
    <source>
        <strain evidence="23 24">NL1</strain>
    </source>
</reference>
<dbReference type="PANTHER" id="PTHR23123">
    <property type="entry name" value="PHD/F-BOX CONTAINING PROTEIN"/>
    <property type="match status" value="1"/>
</dbReference>
<dbReference type="Pfam" id="PF17811">
    <property type="entry name" value="JHD"/>
    <property type="match status" value="1"/>
</dbReference>
<dbReference type="EMBL" id="NHZQ01000060">
    <property type="protein sequence ID" value="PSK56893.1"/>
    <property type="molecule type" value="Genomic_DNA"/>
</dbReference>
<comment type="subcellular location">
    <subcellularLocation>
        <location evidence="3">Nucleus</location>
    </subcellularLocation>
</comment>
<dbReference type="InterPro" id="IPR041070">
    <property type="entry name" value="JHD"/>
</dbReference>
<feature type="region of interest" description="Disordered" evidence="20">
    <location>
        <begin position="237"/>
        <end position="428"/>
    </location>
</feature>